<dbReference type="PANTHER" id="PTHR30352:SF5">
    <property type="entry name" value="PYRUVATE FORMATE-LYASE 1-ACTIVATING ENZYME"/>
    <property type="match status" value="1"/>
</dbReference>
<accession>A0A1D4ZSF7</accession>
<proteinExistence type="predicted"/>
<protein>
    <submittedName>
        <fullName evidence="7">Pyruvate formate-lyase activating enzyme</fullName>
        <ecNumber evidence="7">1.97.1.4</ecNumber>
    </submittedName>
</protein>
<keyword evidence="7" id="KW-0456">Lyase</keyword>
<organism evidence="7 8">
    <name type="scientific">Staphylococcus aureus</name>
    <dbReference type="NCBI Taxonomy" id="1280"/>
    <lineage>
        <taxon>Bacteria</taxon>
        <taxon>Bacillati</taxon>
        <taxon>Bacillota</taxon>
        <taxon>Bacilli</taxon>
        <taxon>Bacillales</taxon>
        <taxon>Staphylococcaceae</taxon>
        <taxon>Staphylococcus</taxon>
    </lineage>
</organism>
<dbReference type="AlphaFoldDB" id="A0A1D4ZSF7"/>
<dbReference type="PANTHER" id="PTHR30352">
    <property type="entry name" value="PYRUVATE FORMATE-LYASE-ACTIVATING ENZYME"/>
    <property type="match status" value="1"/>
</dbReference>
<dbReference type="EC" id="1.97.1.4" evidence="7"/>
<dbReference type="GO" id="GO:0046872">
    <property type="term" value="F:metal ion binding"/>
    <property type="evidence" value="ECO:0007669"/>
    <property type="project" value="UniProtKB-KW"/>
</dbReference>
<evidence type="ECO:0000256" key="6">
    <source>
        <dbReference type="ARBA" id="ARBA00023014"/>
    </source>
</evidence>
<keyword evidence="6" id="KW-0411">Iron-sulfur</keyword>
<keyword evidence="5" id="KW-0408">Iron</keyword>
<evidence type="ECO:0000256" key="2">
    <source>
        <dbReference type="ARBA" id="ARBA00022485"/>
    </source>
</evidence>
<keyword evidence="7" id="KW-0560">Oxidoreductase</keyword>
<dbReference type="GO" id="GO:0051539">
    <property type="term" value="F:4 iron, 4 sulfur cluster binding"/>
    <property type="evidence" value="ECO:0007669"/>
    <property type="project" value="UniProtKB-KW"/>
</dbReference>
<evidence type="ECO:0000256" key="1">
    <source>
        <dbReference type="ARBA" id="ARBA00001966"/>
    </source>
</evidence>
<sequence>MKQPVWIRHVLVPGYSDDKDDLIKLGEFINSLDNVEKFEILPYHQLGVHKWKTLGIAYELEDVEAPDDEAVKAAYRYVNFKGKIPVEL</sequence>
<reference evidence="7 8" key="1">
    <citation type="submission" date="2018-06" db="EMBL/GenBank/DDBJ databases">
        <authorList>
            <consortium name="Pathogen Informatics"/>
            <person name="Doyle S."/>
        </authorList>
    </citation>
    <scope>NUCLEOTIDE SEQUENCE [LARGE SCALE GENOMIC DNA]</scope>
    <source>
        <strain evidence="7 8">NCTC6133</strain>
    </source>
</reference>
<dbReference type="Proteomes" id="UP000255091">
    <property type="component" value="Unassembled WGS sequence"/>
</dbReference>
<keyword evidence="2" id="KW-0004">4Fe-4S</keyword>
<dbReference type="GO" id="GO:0043365">
    <property type="term" value="F:[formate-C-acetyltransferase]-activating enzyme activity"/>
    <property type="evidence" value="ECO:0007669"/>
    <property type="project" value="UniProtKB-EC"/>
</dbReference>
<evidence type="ECO:0000313" key="8">
    <source>
        <dbReference type="Proteomes" id="UP000255091"/>
    </source>
</evidence>
<keyword evidence="4" id="KW-0479">Metal-binding</keyword>
<dbReference type="EMBL" id="UHAP01000001">
    <property type="protein sequence ID" value="SUK29077.1"/>
    <property type="molecule type" value="Genomic_DNA"/>
</dbReference>
<comment type="cofactor">
    <cofactor evidence="1">
        <name>[4Fe-4S] cluster</name>
        <dbReference type="ChEBI" id="CHEBI:49883"/>
    </cofactor>
</comment>
<dbReference type="Gene3D" id="3.80.30.10">
    <property type="entry name" value="pyruvate-formate lyase- activating enzyme"/>
    <property type="match status" value="1"/>
</dbReference>
<evidence type="ECO:0000313" key="7">
    <source>
        <dbReference type="EMBL" id="SUK29077.1"/>
    </source>
</evidence>
<name>A0A1D4ZSF7_STAAU</name>
<evidence type="ECO:0000256" key="4">
    <source>
        <dbReference type="ARBA" id="ARBA00022723"/>
    </source>
</evidence>
<keyword evidence="3" id="KW-0949">S-adenosyl-L-methionine</keyword>
<gene>
    <name evidence="7" type="primary">pflA_2</name>
    <name evidence="7" type="ORF">NCTC6133_00233</name>
</gene>
<evidence type="ECO:0000256" key="5">
    <source>
        <dbReference type="ARBA" id="ARBA00023004"/>
    </source>
</evidence>
<dbReference type="InterPro" id="IPR034457">
    <property type="entry name" value="Organic_radical-activating"/>
</dbReference>
<evidence type="ECO:0000256" key="3">
    <source>
        <dbReference type="ARBA" id="ARBA00022691"/>
    </source>
</evidence>
<dbReference type="GO" id="GO:0016829">
    <property type="term" value="F:lyase activity"/>
    <property type="evidence" value="ECO:0007669"/>
    <property type="project" value="UniProtKB-KW"/>
</dbReference>
<keyword evidence="7" id="KW-0670">Pyruvate</keyword>